<evidence type="ECO:0000313" key="2">
    <source>
        <dbReference type="EMBL" id="MCK6263952.1"/>
    </source>
</evidence>
<protein>
    <recommendedName>
        <fullName evidence="4">Secreted protein</fullName>
    </recommendedName>
</protein>
<evidence type="ECO:0000313" key="3">
    <source>
        <dbReference type="Proteomes" id="UP001139559"/>
    </source>
</evidence>
<dbReference type="Proteomes" id="UP001139559">
    <property type="component" value="Unassembled WGS sequence"/>
</dbReference>
<dbReference type="RefSeq" id="WP_248009031.1">
    <property type="nucleotide sequence ID" value="NZ_JAJHVV010000006.1"/>
</dbReference>
<reference evidence="2" key="1">
    <citation type="submission" date="2021-11" db="EMBL/GenBank/DDBJ databases">
        <title>Vibrio ZSDE26 sp. nov. and Vibrio ZSDZ34 sp. nov., isolated from coastal seawater in Qingdao.</title>
        <authorList>
            <person name="Zhang P."/>
        </authorList>
    </citation>
    <scope>NUCLEOTIDE SEQUENCE</scope>
    <source>
        <strain evidence="2">ZSDE26</strain>
    </source>
</reference>
<accession>A0A9X1XIN9</accession>
<gene>
    <name evidence="2" type="ORF">KP803_11790</name>
</gene>
<organism evidence="2 3">
    <name type="scientific">Vibrio amylolyticus</name>
    <dbReference type="NCBI Taxonomy" id="2847292"/>
    <lineage>
        <taxon>Bacteria</taxon>
        <taxon>Pseudomonadati</taxon>
        <taxon>Pseudomonadota</taxon>
        <taxon>Gammaproteobacteria</taxon>
        <taxon>Vibrionales</taxon>
        <taxon>Vibrionaceae</taxon>
        <taxon>Vibrio</taxon>
    </lineage>
</organism>
<name>A0A9X1XIN9_9VIBR</name>
<sequence length="192" mass="21737">MSIPVRTFFTIFIACLMGVSLQSHATGIEPLVGTLKNIYVASYHHGSSCLSLSEKEFDNALLSEINSRGVEAIDKHQYFDISLQEASSYNAYGRYGVNLFTQKLDNNLCVAHIEARLSFDVKALIPYTQDQTTQIHHSFIINNQILVGEAEKIMLEIEEFNAVSAKLLTNYVLRYKQKTLSKYPEVKHHFGE</sequence>
<dbReference type="EMBL" id="JAJHVV010000006">
    <property type="protein sequence ID" value="MCK6263952.1"/>
    <property type="molecule type" value="Genomic_DNA"/>
</dbReference>
<proteinExistence type="predicted"/>
<feature type="chain" id="PRO_5040928483" description="Secreted protein" evidence="1">
    <location>
        <begin position="26"/>
        <end position="192"/>
    </location>
</feature>
<feature type="signal peptide" evidence="1">
    <location>
        <begin position="1"/>
        <end position="25"/>
    </location>
</feature>
<keyword evidence="1" id="KW-0732">Signal</keyword>
<comment type="caution">
    <text evidence="2">The sequence shown here is derived from an EMBL/GenBank/DDBJ whole genome shotgun (WGS) entry which is preliminary data.</text>
</comment>
<keyword evidence="3" id="KW-1185">Reference proteome</keyword>
<dbReference type="AlphaFoldDB" id="A0A9X1XIN9"/>
<evidence type="ECO:0000256" key="1">
    <source>
        <dbReference type="SAM" id="SignalP"/>
    </source>
</evidence>
<evidence type="ECO:0008006" key="4">
    <source>
        <dbReference type="Google" id="ProtNLM"/>
    </source>
</evidence>